<gene>
    <name evidence="1" type="ORF">AVDCRST_MAG67-2823</name>
</gene>
<proteinExistence type="predicted"/>
<protein>
    <submittedName>
        <fullName evidence="1">Uncharacterized protein</fullName>
    </submittedName>
</protein>
<dbReference type="AlphaFoldDB" id="A0A6J4T4M3"/>
<evidence type="ECO:0000313" key="1">
    <source>
        <dbReference type="EMBL" id="CAA9513710.1"/>
    </source>
</evidence>
<dbReference type="EMBL" id="CADCVQ010000120">
    <property type="protein sequence ID" value="CAA9513710.1"/>
    <property type="molecule type" value="Genomic_DNA"/>
</dbReference>
<sequence length="228" mass="25116">MPEHESLLRGCLQRVTGTMYAPLRTLAEARAADDGVVVLEADWGGQILVVARAATVACDETVLGQLLLDLDELTWPGNELKGIALCFERVSVGAGIAGGMGGGRVTEDVWVHAELVQAGLEPGVRAVIAGQCRRLPEPNPPVGPEVRECILRAYRERLPASGIHFGWGWPDGWEHMHPDEIRRRQDEEIPPRPNGERWYGATIRGVVRQAGLRPWMRPPRRRDGETSS</sequence>
<organism evidence="1">
    <name type="scientific">uncultured Solirubrobacteraceae bacterium</name>
    <dbReference type="NCBI Taxonomy" id="1162706"/>
    <lineage>
        <taxon>Bacteria</taxon>
        <taxon>Bacillati</taxon>
        <taxon>Actinomycetota</taxon>
        <taxon>Thermoleophilia</taxon>
        <taxon>Solirubrobacterales</taxon>
        <taxon>Solirubrobacteraceae</taxon>
        <taxon>environmental samples</taxon>
    </lineage>
</organism>
<reference evidence="1" key="1">
    <citation type="submission" date="2020-02" db="EMBL/GenBank/DDBJ databases">
        <authorList>
            <person name="Meier V. D."/>
        </authorList>
    </citation>
    <scope>NUCLEOTIDE SEQUENCE</scope>
    <source>
        <strain evidence="1">AVDCRST_MAG67</strain>
    </source>
</reference>
<accession>A0A6J4T4M3</accession>
<name>A0A6J4T4M3_9ACTN</name>